<dbReference type="InterPro" id="IPR051446">
    <property type="entry name" value="HTH_trans_reg/aminotransferase"/>
</dbReference>
<dbReference type="Gene3D" id="1.10.10.10">
    <property type="entry name" value="Winged helix-like DNA-binding domain superfamily/Winged helix DNA-binding domain"/>
    <property type="match status" value="1"/>
</dbReference>
<dbReference type="CDD" id="cd00609">
    <property type="entry name" value="AAT_like"/>
    <property type="match status" value="1"/>
</dbReference>
<feature type="compositionally biased region" description="Low complexity" evidence="6">
    <location>
        <begin position="88"/>
        <end position="100"/>
    </location>
</feature>
<keyword evidence="4" id="KW-0238">DNA-binding</keyword>
<dbReference type="SUPFAM" id="SSF53383">
    <property type="entry name" value="PLP-dependent transferases"/>
    <property type="match status" value="1"/>
</dbReference>
<dbReference type="CDD" id="cd07377">
    <property type="entry name" value="WHTH_GntR"/>
    <property type="match status" value="1"/>
</dbReference>
<dbReference type="Pfam" id="PF00155">
    <property type="entry name" value="Aminotran_1_2"/>
    <property type="match status" value="1"/>
</dbReference>
<dbReference type="PANTHER" id="PTHR46577:SF1">
    <property type="entry name" value="HTH-TYPE TRANSCRIPTIONAL REGULATORY PROTEIN GABR"/>
    <property type="match status" value="1"/>
</dbReference>
<keyword evidence="5" id="KW-0804">Transcription</keyword>
<evidence type="ECO:0000256" key="2">
    <source>
        <dbReference type="ARBA" id="ARBA00022898"/>
    </source>
</evidence>
<name>A0ABU1MVR6_9CAUL</name>
<keyword evidence="8" id="KW-0032">Aminotransferase</keyword>
<dbReference type="InterPro" id="IPR015421">
    <property type="entry name" value="PyrdxlP-dep_Trfase_major"/>
</dbReference>
<dbReference type="PANTHER" id="PTHR46577">
    <property type="entry name" value="HTH-TYPE TRANSCRIPTIONAL REGULATORY PROTEIN GABR"/>
    <property type="match status" value="1"/>
</dbReference>
<dbReference type="GO" id="GO:0008483">
    <property type="term" value="F:transaminase activity"/>
    <property type="evidence" value="ECO:0007669"/>
    <property type="project" value="UniProtKB-KW"/>
</dbReference>
<dbReference type="Proteomes" id="UP001262754">
    <property type="component" value="Unassembled WGS sequence"/>
</dbReference>
<keyword evidence="9" id="KW-1185">Reference proteome</keyword>
<reference evidence="8 9" key="1">
    <citation type="submission" date="2023-07" db="EMBL/GenBank/DDBJ databases">
        <title>Sorghum-associated microbial communities from plants grown in Nebraska, USA.</title>
        <authorList>
            <person name="Schachtman D."/>
        </authorList>
    </citation>
    <scope>NUCLEOTIDE SEQUENCE [LARGE SCALE GENOMIC DNA]</scope>
    <source>
        <strain evidence="8 9">DS2154</strain>
    </source>
</reference>
<accession>A0ABU1MVR6</accession>
<evidence type="ECO:0000256" key="5">
    <source>
        <dbReference type="ARBA" id="ARBA00023163"/>
    </source>
</evidence>
<evidence type="ECO:0000256" key="3">
    <source>
        <dbReference type="ARBA" id="ARBA00023015"/>
    </source>
</evidence>
<organism evidence="8 9">
    <name type="scientific">Caulobacter rhizosphaerae</name>
    <dbReference type="NCBI Taxonomy" id="2010972"/>
    <lineage>
        <taxon>Bacteria</taxon>
        <taxon>Pseudomonadati</taxon>
        <taxon>Pseudomonadota</taxon>
        <taxon>Alphaproteobacteria</taxon>
        <taxon>Caulobacterales</taxon>
        <taxon>Caulobacteraceae</taxon>
        <taxon>Caulobacter</taxon>
    </lineage>
</organism>
<dbReference type="RefSeq" id="WP_310029539.1">
    <property type="nucleotide sequence ID" value="NZ_JAVDRL010000003.1"/>
</dbReference>
<proteinExistence type="inferred from homology"/>
<sequence>MNPAPDLDAFAIDRTSELPLHHQLYERIHVAIRDGRLPPGTRLPSTRSLSTQLGVARGTVDAVYARLAGEGRLTARRPGGTVVSPGFRSPSGAPMPSPAARRQEPSEPWLPLQLGLPALDLFPRKTWTRILARRARQLPVDEMVAPDPMGLPALREAIAAYLAVSRGVTCDPHQIVITHGYQDALNLTADLVLTGGDEVLIEDPGYGFVQRALRARTMIVVAAPVDEAGLRVDWARAHAPRAKLAIVTPAHQFPLGVTLSPARRRALLAWATEGERWILEDDYDSEFHYSGHKPAALKAMDVDQRVFYAGSFSKSLLPSLRLGYLVLPPQLANAAGTAQQLRHRGVAMFEQLAVADLMRQGHFARHLRRMTVRHKARRNALVAALERRFGDGIVLTHSAGGLHVLGRFPGRGDDVALARRARAVDLGPAPLSGQYLTPGEDQGLLMSFTNVPEDRADEIVARLAGAIG</sequence>
<feature type="domain" description="HTH gntR-type" evidence="7">
    <location>
        <begin position="18"/>
        <end position="86"/>
    </location>
</feature>
<dbReference type="InterPro" id="IPR036388">
    <property type="entry name" value="WH-like_DNA-bd_sf"/>
</dbReference>
<dbReference type="InterPro" id="IPR015424">
    <property type="entry name" value="PyrdxlP-dep_Trfase"/>
</dbReference>
<dbReference type="InterPro" id="IPR004839">
    <property type="entry name" value="Aminotransferase_I/II_large"/>
</dbReference>
<evidence type="ECO:0000313" key="8">
    <source>
        <dbReference type="EMBL" id="MDR6530188.1"/>
    </source>
</evidence>
<gene>
    <name evidence="8" type="ORF">J2800_000924</name>
</gene>
<evidence type="ECO:0000313" key="9">
    <source>
        <dbReference type="Proteomes" id="UP001262754"/>
    </source>
</evidence>
<dbReference type="Gene3D" id="3.40.640.10">
    <property type="entry name" value="Type I PLP-dependent aspartate aminotransferase-like (Major domain)"/>
    <property type="match status" value="1"/>
</dbReference>
<comment type="caution">
    <text evidence="8">The sequence shown here is derived from an EMBL/GenBank/DDBJ whole genome shotgun (WGS) entry which is preliminary data.</text>
</comment>
<dbReference type="SUPFAM" id="SSF46785">
    <property type="entry name" value="Winged helix' DNA-binding domain"/>
    <property type="match status" value="1"/>
</dbReference>
<dbReference type="Pfam" id="PF00392">
    <property type="entry name" value="GntR"/>
    <property type="match status" value="1"/>
</dbReference>
<evidence type="ECO:0000259" key="7">
    <source>
        <dbReference type="PROSITE" id="PS50949"/>
    </source>
</evidence>
<dbReference type="SMART" id="SM00345">
    <property type="entry name" value="HTH_GNTR"/>
    <property type="match status" value="1"/>
</dbReference>
<comment type="similarity">
    <text evidence="1">In the C-terminal section; belongs to the class-I pyridoxal-phosphate-dependent aminotransferase family.</text>
</comment>
<dbReference type="PROSITE" id="PS50949">
    <property type="entry name" value="HTH_GNTR"/>
    <property type="match status" value="1"/>
</dbReference>
<dbReference type="InterPro" id="IPR036390">
    <property type="entry name" value="WH_DNA-bd_sf"/>
</dbReference>
<evidence type="ECO:0000256" key="1">
    <source>
        <dbReference type="ARBA" id="ARBA00005384"/>
    </source>
</evidence>
<evidence type="ECO:0000256" key="6">
    <source>
        <dbReference type="SAM" id="MobiDB-lite"/>
    </source>
</evidence>
<keyword evidence="8" id="KW-0808">Transferase</keyword>
<dbReference type="InterPro" id="IPR000524">
    <property type="entry name" value="Tscrpt_reg_HTH_GntR"/>
</dbReference>
<keyword evidence="2" id="KW-0663">Pyridoxal phosphate</keyword>
<feature type="region of interest" description="Disordered" evidence="6">
    <location>
        <begin position="75"/>
        <end position="106"/>
    </location>
</feature>
<dbReference type="EMBL" id="JAVDRL010000003">
    <property type="protein sequence ID" value="MDR6530188.1"/>
    <property type="molecule type" value="Genomic_DNA"/>
</dbReference>
<evidence type="ECO:0000256" key="4">
    <source>
        <dbReference type="ARBA" id="ARBA00023125"/>
    </source>
</evidence>
<keyword evidence="3" id="KW-0805">Transcription regulation</keyword>
<protein>
    <submittedName>
        <fullName evidence="8">GntR family transcriptional regulator/MocR family aminotransferase</fullName>
    </submittedName>
</protein>